<gene>
    <name evidence="3" type="ORF">WDS16_27645</name>
</gene>
<keyword evidence="4" id="KW-1185">Reference proteome</keyword>
<proteinExistence type="predicted"/>
<dbReference type="InterPro" id="IPR029058">
    <property type="entry name" value="AB_hydrolase_fold"/>
</dbReference>
<feature type="domain" description="AB hydrolase-1" evidence="2">
    <location>
        <begin position="28"/>
        <end position="166"/>
    </location>
</feature>
<dbReference type="EMBL" id="CP147846">
    <property type="protein sequence ID" value="WXG68904.1"/>
    <property type="molecule type" value="Genomic_DNA"/>
</dbReference>
<dbReference type="RefSeq" id="WP_338889405.1">
    <property type="nucleotide sequence ID" value="NZ_CP147846.1"/>
</dbReference>
<evidence type="ECO:0000256" key="1">
    <source>
        <dbReference type="ARBA" id="ARBA00022801"/>
    </source>
</evidence>
<organism evidence="3 4">
    <name type="scientific">Rhodococcus sovatensis</name>
    <dbReference type="NCBI Taxonomy" id="1805840"/>
    <lineage>
        <taxon>Bacteria</taxon>
        <taxon>Bacillati</taxon>
        <taxon>Actinomycetota</taxon>
        <taxon>Actinomycetes</taxon>
        <taxon>Mycobacteriales</taxon>
        <taxon>Nocardiaceae</taxon>
        <taxon>Rhodococcus</taxon>
    </lineage>
</organism>
<evidence type="ECO:0000313" key="3">
    <source>
        <dbReference type="EMBL" id="WXG68904.1"/>
    </source>
</evidence>
<dbReference type="PANTHER" id="PTHR43329">
    <property type="entry name" value="EPOXIDE HYDROLASE"/>
    <property type="match status" value="1"/>
</dbReference>
<dbReference type="PRINTS" id="PR00412">
    <property type="entry name" value="EPOXHYDRLASE"/>
</dbReference>
<dbReference type="InterPro" id="IPR000073">
    <property type="entry name" value="AB_hydrolase_1"/>
</dbReference>
<dbReference type="InterPro" id="IPR000639">
    <property type="entry name" value="Epox_hydrolase-like"/>
</dbReference>
<reference evidence="3 4" key="1">
    <citation type="submission" date="2024-03" db="EMBL/GenBank/DDBJ databases">
        <title>Natural products discovery in diverse microorganisms through a two-stage MS feature dereplication strategy.</title>
        <authorList>
            <person name="Zhang R."/>
        </authorList>
    </citation>
    <scope>NUCLEOTIDE SEQUENCE [LARGE SCALE GENOMIC DNA]</scope>
    <source>
        <strain evidence="3 4">18930</strain>
    </source>
</reference>
<dbReference type="SUPFAM" id="SSF53474">
    <property type="entry name" value="alpha/beta-Hydrolases"/>
    <property type="match status" value="1"/>
</dbReference>
<dbReference type="Gene3D" id="3.40.50.1820">
    <property type="entry name" value="alpha/beta hydrolase"/>
    <property type="match status" value="1"/>
</dbReference>
<dbReference type="Proteomes" id="UP001432000">
    <property type="component" value="Chromosome"/>
</dbReference>
<accession>A0ABZ2PIC1</accession>
<evidence type="ECO:0000259" key="2">
    <source>
        <dbReference type="Pfam" id="PF00561"/>
    </source>
</evidence>
<protein>
    <submittedName>
        <fullName evidence="3">Alpha/beta fold hydrolase</fullName>
    </submittedName>
</protein>
<keyword evidence="1 3" id="KW-0378">Hydrolase</keyword>
<name>A0ABZ2PIC1_9NOCA</name>
<sequence length="288" mass="31580">MSEPTRIANFRNGRLLFDVSDEGPMDGPIVVLLHGFPQNHHSWDMVRAELHLRGHRTVAFDQRGYAPRARPRGRFAYRVGALASDVSVLIDMLGPRPVSVVGHDWGALVAWAVAATRPNSVASLTTVSVPHPQAFLCSMVTSDQGKRAVYMAIFALPWLPERWIRSNPSAFGKVLRRTGMSPSEVERVVTEVVPSGALTGGINWYRAMMIASPRTSAAVLVPTTHVWSTGDTSLARSGAELTGRYVRADYRLEILDGSHWIPDEHPRALAALIAARVRTAPDSHCPPQ</sequence>
<dbReference type="GO" id="GO:0016787">
    <property type="term" value="F:hydrolase activity"/>
    <property type="evidence" value="ECO:0007669"/>
    <property type="project" value="UniProtKB-KW"/>
</dbReference>
<dbReference type="Pfam" id="PF00561">
    <property type="entry name" value="Abhydrolase_1"/>
    <property type="match status" value="1"/>
</dbReference>
<evidence type="ECO:0000313" key="4">
    <source>
        <dbReference type="Proteomes" id="UP001432000"/>
    </source>
</evidence>